<reference evidence="1" key="1">
    <citation type="submission" date="2015-07" db="EMBL/GenBank/DDBJ databases">
        <title>MeaNS - Measles Nucleotide Surveillance Program.</title>
        <authorList>
            <person name="Tran T."/>
            <person name="Druce J."/>
        </authorList>
    </citation>
    <scope>NUCLEOTIDE SEQUENCE</scope>
    <source>
        <strain evidence="1">UCB-OBI-ISO-001</strain>
        <tissue evidence="1">Gonad</tissue>
    </source>
</reference>
<sequence>MQYINNESEYETRVRYQEERLFICEKLLQFENMEIMRIKKR</sequence>
<organism evidence="1">
    <name type="scientific">Octopus bimaculoides</name>
    <name type="common">California two-spotted octopus</name>
    <dbReference type="NCBI Taxonomy" id="37653"/>
    <lineage>
        <taxon>Eukaryota</taxon>
        <taxon>Metazoa</taxon>
        <taxon>Spiralia</taxon>
        <taxon>Lophotrochozoa</taxon>
        <taxon>Mollusca</taxon>
        <taxon>Cephalopoda</taxon>
        <taxon>Coleoidea</taxon>
        <taxon>Octopodiformes</taxon>
        <taxon>Octopoda</taxon>
        <taxon>Incirrata</taxon>
        <taxon>Octopodidae</taxon>
        <taxon>Octopus</taxon>
    </lineage>
</organism>
<protein>
    <submittedName>
        <fullName evidence="1">Uncharacterized protein</fullName>
    </submittedName>
</protein>
<dbReference type="EMBL" id="KQ419607">
    <property type="protein sequence ID" value="KOF82913.1"/>
    <property type="molecule type" value="Genomic_DNA"/>
</dbReference>
<evidence type="ECO:0000313" key="1">
    <source>
        <dbReference type="EMBL" id="KOF82913.1"/>
    </source>
</evidence>
<name>A0A0L8H112_OCTBM</name>
<gene>
    <name evidence="1" type="ORF">OCBIM_22024661mg</name>
</gene>
<accession>A0A0L8H112</accession>
<proteinExistence type="predicted"/>
<dbReference type="AlphaFoldDB" id="A0A0L8H112"/>